<dbReference type="Proteomes" id="UP000018851">
    <property type="component" value="Chromosome"/>
</dbReference>
<dbReference type="PATRIC" id="fig|1123269.5.peg.4960"/>
<dbReference type="EMBL" id="CP006644">
    <property type="protein sequence ID" value="AHE56666.1"/>
    <property type="molecule type" value="Genomic_DNA"/>
</dbReference>
<dbReference type="STRING" id="1123269.NX02_25295"/>
<dbReference type="OrthoDB" id="7447021at2"/>
<dbReference type="KEGG" id="ssan:NX02_25295"/>
<dbReference type="AlphaFoldDB" id="W0AHT0"/>
<dbReference type="HOGENOM" id="CLU_823619_0_0_5"/>
<evidence type="ECO:0000313" key="3">
    <source>
        <dbReference type="Proteomes" id="UP000018851"/>
    </source>
</evidence>
<evidence type="ECO:0008006" key="4">
    <source>
        <dbReference type="Google" id="ProtNLM"/>
    </source>
</evidence>
<feature type="region of interest" description="Disordered" evidence="1">
    <location>
        <begin position="302"/>
        <end position="323"/>
    </location>
</feature>
<dbReference type="eggNOG" id="COG1413">
    <property type="taxonomic scope" value="Bacteria"/>
</dbReference>
<evidence type="ECO:0000256" key="1">
    <source>
        <dbReference type="SAM" id="MobiDB-lite"/>
    </source>
</evidence>
<dbReference type="InterPro" id="IPR016024">
    <property type="entry name" value="ARM-type_fold"/>
</dbReference>
<protein>
    <recommendedName>
        <fullName evidence="4">HEAT repeat domain-containing protein</fullName>
    </recommendedName>
</protein>
<name>W0AHT0_9SPHN</name>
<sequence length="323" mass="34389">MAAPTKPAIFDDRVALLRARERAADVSRAWRLRDDVAAIEARIGAAAASGGVAVQDALVALFGEGGANGGWLRPMLGALVAGLRADPLFAPPLLALGDEIQRGLLLIQTPAASIAIARISAAALARRGEGATHAVVLSGALGALHIVEPGGARLRWWRAEAAGAGFSQAAPTRLHDMGIMPLTAGQTVRVDGRTQGYTIEPPARDMLILRAAVHLDRAPFQREYATADGRLIAASETRDEASRMRMLLTMLRSIGCSTARAAFEAALDEPEFDLRWHAMREWLLLDPETALPRLAHLAATDPHPEVRAAASSTQGRIDRRRAA</sequence>
<reference evidence="2 3" key="1">
    <citation type="submission" date="2013-07" db="EMBL/GenBank/DDBJ databases">
        <title>Completed genome of Sphingomonas sanxanigenens NX02.</title>
        <authorList>
            <person name="Ma T."/>
            <person name="Huang H."/>
            <person name="Wu M."/>
            <person name="Li X."/>
            <person name="Li G."/>
        </authorList>
    </citation>
    <scope>NUCLEOTIDE SEQUENCE [LARGE SCALE GENOMIC DNA]</scope>
    <source>
        <strain evidence="2 3">NX02</strain>
    </source>
</reference>
<keyword evidence="3" id="KW-1185">Reference proteome</keyword>
<proteinExistence type="predicted"/>
<gene>
    <name evidence="2" type="ORF">NX02_25295</name>
</gene>
<dbReference type="RefSeq" id="WP_025294767.1">
    <property type="nucleotide sequence ID" value="NZ_CP006644.1"/>
</dbReference>
<organism evidence="2 3">
    <name type="scientific">Sphingomonas sanxanigenens DSM 19645 = NX02</name>
    <dbReference type="NCBI Taxonomy" id="1123269"/>
    <lineage>
        <taxon>Bacteria</taxon>
        <taxon>Pseudomonadati</taxon>
        <taxon>Pseudomonadota</taxon>
        <taxon>Alphaproteobacteria</taxon>
        <taxon>Sphingomonadales</taxon>
        <taxon>Sphingomonadaceae</taxon>
        <taxon>Sphingomonas</taxon>
    </lineage>
</organism>
<dbReference type="SUPFAM" id="SSF48371">
    <property type="entry name" value="ARM repeat"/>
    <property type="match status" value="1"/>
</dbReference>
<evidence type="ECO:0000313" key="2">
    <source>
        <dbReference type="EMBL" id="AHE56666.1"/>
    </source>
</evidence>
<accession>W0AHT0</accession>